<evidence type="ECO:0008006" key="2">
    <source>
        <dbReference type="Google" id="ProtNLM"/>
    </source>
</evidence>
<name>A0A381ZZA8_9ZZZZ</name>
<evidence type="ECO:0000313" key="1">
    <source>
        <dbReference type="EMBL" id="SVA94222.1"/>
    </source>
</evidence>
<dbReference type="EMBL" id="UINC01023147">
    <property type="protein sequence ID" value="SVA94222.1"/>
    <property type="molecule type" value="Genomic_DNA"/>
</dbReference>
<dbReference type="PANTHER" id="PTHR20883">
    <property type="entry name" value="PHYTANOYL-COA DIOXYGENASE DOMAIN CONTAINING 1"/>
    <property type="match status" value="1"/>
</dbReference>
<sequence>MMIDEFHRNGYCKVGNVFSKEFIQELQAECLALAKAIPVDLRKKYQSQGSLIQLLDYPYFSKVIAHNKLYDCFAEFGFEDTVFSSGYLISKPAKSPPLFWHQDWWGWDHPSSYTSTVAQFFVMIYLQKTDRENGCLRVIPGSHRKEFGLLSSLEAHTDELSAYNDPSSIQFQNLDEEVGVEVNVGDVVFGDARLLHGAYGNNSDRERGLLTLWYHPNFGDLPGAIRSSIWQLHNGIVDGVDTPISEGGIATWPEAEKQLLSGIIPRVEKEKPLGWNRTPQWQN</sequence>
<dbReference type="AlphaFoldDB" id="A0A381ZZA8"/>
<dbReference type="GO" id="GO:0016491">
    <property type="term" value="F:oxidoreductase activity"/>
    <property type="evidence" value="ECO:0007669"/>
    <property type="project" value="UniProtKB-ARBA"/>
</dbReference>
<gene>
    <name evidence="1" type="ORF">METZ01_LOCUS147076</name>
</gene>
<dbReference type="InterPro" id="IPR008775">
    <property type="entry name" value="Phytyl_CoA_dOase-like"/>
</dbReference>
<accession>A0A381ZZA8</accession>
<protein>
    <recommendedName>
        <fullName evidence="2">Phytanoyl-CoA dioxygenase</fullName>
    </recommendedName>
</protein>
<dbReference type="PANTHER" id="PTHR20883:SF48">
    <property type="entry name" value="ECTOINE DIOXYGENASE"/>
    <property type="match status" value="1"/>
</dbReference>
<reference evidence="1" key="1">
    <citation type="submission" date="2018-05" db="EMBL/GenBank/DDBJ databases">
        <authorList>
            <person name="Lanie J.A."/>
            <person name="Ng W.-L."/>
            <person name="Kazmierczak K.M."/>
            <person name="Andrzejewski T.M."/>
            <person name="Davidsen T.M."/>
            <person name="Wayne K.J."/>
            <person name="Tettelin H."/>
            <person name="Glass J.I."/>
            <person name="Rusch D."/>
            <person name="Podicherti R."/>
            <person name="Tsui H.-C.T."/>
            <person name="Winkler M.E."/>
        </authorList>
    </citation>
    <scope>NUCLEOTIDE SEQUENCE</scope>
</reference>
<dbReference type="Pfam" id="PF05721">
    <property type="entry name" value="PhyH"/>
    <property type="match status" value="1"/>
</dbReference>
<organism evidence="1">
    <name type="scientific">marine metagenome</name>
    <dbReference type="NCBI Taxonomy" id="408172"/>
    <lineage>
        <taxon>unclassified sequences</taxon>
        <taxon>metagenomes</taxon>
        <taxon>ecological metagenomes</taxon>
    </lineage>
</organism>
<dbReference type="Gene3D" id="2.60.120.620">
    <property type="entry name" value="q2cbj1_9rhob like domain"/>
    <property type="match status" value="1"/>
</dbReference>
<proteinExistence type="predicted"/>
<dbReference type="SUPFAM" id="SSF51197">
    <property type="entry name" value="Clavaminate synthase-like"/>
    <property type="match status" value="1"/>
</dbReference>
<dbReference type="GO" id="GO:0046872">
    <property type="term" value="F:metal ion binding"/>
    <property type="evidence" value="ECO:0007669"/>
    <property type="project" value="UniProtKB-ARBA"/>
</dbReference>